<evidence type="ECO:0000313" key="20">
    <source>
        <dbReference type="EMBL" id="SEP01735.1"/>
    </source>
</evidence>
<evidence type="ECO:0000256" key="3">
    <source>
        <dbReference type="ARBA" id="ARBA00004663"/>
    </source>
</evidence>
<dbReference type="STRING" id="406100.SAMN04488052_106156"/>
<evidence type="ECO:0000256" key="8">
    <source>
        <dbReference type="ARBA" id="ARBA00022573"/>
    </source>
</evidence>
<evidence type="ECO:0000256" key="17">
    <source>
        <dbReference type="ARBA" id="ARBA00048623"/>
    </source>
</evidence>
<dbReference type="EMBL" id="FOEG01000006">
    <property type="protein sequence ID" value="SEP01735.1"/>
    <property type="molecule type" value="Genomic_DNA"/>
</dbReference>
<dbReference type="GO" id="GO:0009236">
    <property type="term" value="P:cobalamin biosynthetic process"/>
    <property type="evidence" value="ECO:0007669"/>
    <property type="project" value="UniProtKB-UniRule"/>
</dbReference>
<dbReference type="UniPathway" id="UPA00148">
    <property type="reaction ID" value="UER00238"/>
</dbReference>
<evidence type="ECO:0000256" key="10">
    <source>
        <dbReference type="ARBA" id="ARBA00022692"/>
    </source>
</evidence>
<comment type="pathway">
    <text evidence="3 19">Cofactor biosynthesis; adenosylcobalamin biosynthesis; adenosylcobalamin from cob(II)yrinate a,c-diamide: step 7/7.</text>
</comment>
<keyword evidence="7 19" id="KW-1003">Cell membrane</keyword>
<dbReference type="PANTHER" id="PTHR34148:SF1">
    <property type="entry name" value="ADENOSYLCOBINAMIDE-GDP RIBAZOLETRANSFERASE"/>
    <property type="match status" value="1"/>
</dbReference>
<feature type="transmembrane region" description="Helical" evidence="19">
    <location>
        <begin position="30"/>
        <end position="53"/>
    </location>
</feature>
<feature type="transmembrane region" description="Helical" evidence="19">
    <location>
        <begin position="138"/>
        <end position="162"/>
    </location>
</feature>
<dbReference type="AlphaFoldDB" id="A0A1H8UEV6"/>
<evidence type="ECO:0000256" key="6">
    <source>
        <dbReference type="ARBA" id="ARBA00015850"/>
    </source>
</evidence>
<protein>
    <recommendedName>
        <fullName evidence="6 19">Adenosylcobinamide-GDP ribazoletransferase</fullName>
        <ecNumber evidence="5 19">2.7.8.26</ecNumber>
    </recommendedName>
    <alternativeName>
        <fullName evidence="16 19">Cobalamin synthase</fullName>
    </alternativeName>
    <alternativeName>
        <fullName evidence="15 19">Cobalamin-5'-phosphate synthase</fullName>
    </alternativeName>
</protein>
<evidence type="ECO:0000256" key="18">
    <source>
        <dbReference type="ARBA" id="ARBA00049504"/>
    </source>
</evidence>
<evidence type="ECO:0000256" key="9">
    <source>
        <dbReference type="ARBA" id="ARBA00022679"/>
    </source>
</evidence>
<evidence type="ECO:0000313" key="21">
    <source>
        <dbReference type="Proteomes" id="UP000199657"/>
    </source>
</evidence>
<evidence type="ECO:0000256" key="15">
    <source>
        <dbReference type="ARBA" id="ARBA00032605"/>
    </source>
</evidence>
<evidence type="ECO:0000256" key="14">
    <source>
        <dbReference type="ARBA" id="ARBA00025228"/>
    </source>
</evidence>
<organism evidence="20 21">
    <name type="scientific">Aquisalimonas asiatica</name>
    <dbReference type="NCBI Taxonomy" id="406100"/>
    <lineage>
        <taxon>Bacteria</taxon>
        <taxon>Pseudomonadati</taxon>
        <taxon>Pseudomonadota</taxon>
        <taxon>Gammaproteobacteria</taxon>
        <taxon>Chromatiales</taxon>
        <taxon>Ectothiorhodospiraceae</taxon>
        <taxon>Aquisalimonas</taxon>
    </lineage>
</organism>
<evidence type="ECO:0000256" key="5">
    <source>
        <dbReference type="ARBA" id="ARBA00013200"/>
    </source>
</evidence>
<evidence type="ECO:0000256" key="4">
    <source>
        <dbReference type="ARBA" id="ARBA00010561"/>
    </source>
</evidence>
<keyword evidence="13 19" id="KW-0472">Membrane</keyword>
<dbReference type="NCBIfam" id="TIGR00317">
    <property type="entry name" value="cobS"/>
    <property type="match status" value="1"/>
</dbReference>
<reference evidence="20 21" key="1">
    <citation type="submission" date="2016-10" db="EMBL/GenBank/DDBJ databases">
        <authorList>
            <person name="de Groot N.N."/>
        </authorList>
    </citation>
    <scope>NUCLEOTIDE SEQUENCE [LARGE SCALE GENOMIC DNA]</scope>
    <source>
        <strain evidence="20 21">CGMCC 1.6291</strain>
    </source>
</reference>
<dbReference type="InterPro" id="IPR003805">
    <property type="entry name" value="CobS"/>
</dbReference>
<dbReference type="EC" id="2.7.8.26" evidence="5 19"/>
<comment type="function">
    <text evidence="14 19">Joins adenosylcobinamide-GDP and alpha-ribazole to generate adenosylcobalamin (Ado-cobalamin). Also synthesizes adenosylcobalamin 5'-phosphate from adenosylcobinamide-GDP and alpha-ribazole 5'-phosphate.</text>
</comment>
<evidence type="ECO:0000256" key="7">
    <source>
        <dbReference type="ARBA" id="ARBA00022475"/>
    </source>
</evidence>
<comment type="subcellular location">
    <subcellularLocation>
        <location evidence="2 19">Cell membrane</location>
        <topology evidence="2 19">Multi-pass membrane protein</topology>
    </subcellularLocation>
</comment>
<proteinExistence type="inferred from homology"/>
<dbReference type="Pfam" id="PF02654">
    <property type="entry name" value="CobS"/>
    <property type="match status" value="1"/>
</dbReference>
<evidence type="ECO:0000256" key="19">
    <source>
        <dbReference type="HAMAP-Rule" id="MF_00719"/>
    </source>
</evidence>
<comment type="catalytic activity">
    <reaction evidence="17 19">
        <text>alpha-ribazole + adenosylcob(III)inamide-GDP = adenosylcob(III)alamin + GMP + H(+)</text>
        <dbReference type="Rhea" id="RHEA:16049"/>
        <dbReference type="ChEBI" id="CHEBI:10329"/>
        <dbReference type="ChEBI" id="CHEBI:15378"/>
        <dbReference type="ChEBI" id="CHEBI:18408"/>
        <dbReference type="ChEBI" id="CHEBI:58115"/>
        <dbReference type="ChEBI" id="CHEBI:60487"/>
        <dbReference type="EC" id="2.7.8.26"/>
    </reaction>
</comment>
<comment type="similarity">
    <text evidence="4 19">Belongs to the CobS family.</text>
</comment>
<accession>A0A1H8UEV6</accession>
<evidence type="ECO:0000256" key="13">
    <source>
        <dbReference type="ARBA" id="ARBA00023136"/>
    </source>
</evidence>
<sequence length="253" mass="25413">MIRGLLLATVFLTRIPVRLPEELDERDQGMAVAAYPLVGLVLGVGLAVLAWLLGVAGLPPLPTAVVVVAALAGVTGALHLDGLADSADAWLGGHGDRERMLTIMKDPACGPAGVVAVVLVLLAKVAAVAALLDAPGGWVALVLAPMLARGGCALLFPLLPYVRAGGLGEAGARHLAGSQLTVTLVAGVVVSLVLAGWAGLGMVLTAVAVLWLGVWLMRRLLGGFTGDTAGALLESTEAVVLLVASAMVIGAQG</sequence>
<feature type="transmembrane region" description="Helical" evidence="19">
    <location>
        <begin position="108"/>
        <end position="132"/>
    </location>
</feature>
<gene>
    <name evidence="19" type="primary">cobS</name>
    <name evidence="20" type="ORF">SAMN04488052_106156</name>
</gene>
<evidence type="ECO:0000256" key="2">
    <source>
        <dbReference type="ARBA" id="ARBA00004651"/>
    </source>
</evidence>
<keyword evidence="12 19" id="KW-1133">Transmembrane helix</keyword>
<keyword evidence="9 19" id="KW-0808">Transferase</keyword>
<keyword evidence="8 19" id="KW-0169">Cobalamin biosynthesis</keyword>
<dbReference type="GO" id="GO:0005886">
    <property type="term" value="C:plasma membrane"/>
    <property type="evidence" value="ECO:0007669"/>
    <property type="project" value="UniProtKB-SubCell"/>
</dbReference>
<dbReference type="GO" id="GO:0051073">
    <property type="term" value="F:adenosylcobinamide-GDP ribazoletransferase activity"/>
    <property type="evidence" value="ECO:0007669"/>
    <property type="project" value="UniProtKB-UniRule"/>
</dbReference>
<keyword evidence="10 19" id="KW-0812">Transmembrane</keyword>
<keyword evidence="21" id="KW-1185">Reference proteome</keyword>
<comment type="cofactor">
    <cofactor evidence="1 19">
        <name>Mg(2+)</name>
        <dbReference type="ChEBI" id="CHEBI:18420"/>
    </cofactor>
</comment>
<dbReference type="PANTHER" id="PTHR34148">
    <property type="entry name" value="ADENOSYLCOBINAMIDE-GDP RIBAZOLETRANSFERASE"/>
    <property type="match status" value="1"/>
</dbReference>
<keyword evidence="11 19" id="KW-0460">Magnesium</keyword>
<evidence type="ECO:0000256" key="11">
    <source>
        <dbReference type="ARBA" id="ARBA00022842"/>
    </source>
</evidence>
<evidence type="ECO:0000256" key="12">
    <source>
        <dbReference type="ARBA" id="ARBA00022989"/>
    </source>
</evidence>
<name>A0A1H8UEV6_9GAMM</name>
<dbReference type="GO" id="GO:0008818">
    <property type="term" value="F:cobalamin 5'-phosphate synthase activity"/>
    <property type="evidence" value="ECO:0007669"/>
    <property type="project" value="UniProtKB-UniRule"/>
</dbReference>
<feature type="transmembrane region" description="Helical" evidence="19">
    <location>
        <begin position="200"/>
        <end position="217"/>
    </location>
</feature>
<evidence type="ECO:0000256" key="16">
    <source>
        <dbReference type="ARBA" id="ARBA00032853"/>
    </source>
</evidence>
<dbReference type="OrthoDB" id="9794626at2"/>
<comment type="catalytic activity">
    <reaction evidence="18 19">
        <text>alpha-ribazole 5'-phosphate + adenosylcob(III)inamide-GDP = adenosylcob(III)alamin 5'-phosphate + GMP + H(+)</text>
        <dbReference type="Rhea" id="RHEA:23560"/>
        <dbReference type="ChEBI" id="CHEBI:15378"/>
        <dbReference type="ChEBI" id="CHEBI:57918"/>
        <dbReference type="ChEBI" id="CHEBI:58115"/>
        <dbReference type="ChEBI" id="CHEBI:60487"/>
        <dbReference type="ChEBI" id="CHEBI:60493"/>
        <dbReference type="EC" id="2.7.8.26"/>
    </reaction>
</comment>
<dbReference type="RefSeq" id="WP_091644908.1">
    <property type="nucleotide sequence ID" value="NZ_FOEG01000006.1"/>
</dbReference>
<feature type="transmembrane region" description="Helical" evidence="19">
    <location>
        <begin position="229"/>
        <end position="251"/>
    </location>
</feature>
<evidence type="ECO:0000256" key="1">
    <source>
        <dbReference type="ARBA" id="ARBA00001946"/>
    </source>
</evidence>
<dbReference type="HAMAP" id="MF_00719">
    <property type="entry name" value="CobS"/>
    <property type="match status" value="1"/>
</dbReference>
<dbReference type="Proteomes" id="UP000199657">
    <property type="component" value="Unassembled WGS sequence"/>
</dbReference>